<dbReference type="GO" id="GO:0008168">
    <property type="term" value="F:methyltransferase activity"/>
    <property type="evidence" value="ECO:0007669"/>
    <property type="project" value="UniProtKB-KW"/>
</dbReference>
<keyword evidence="1" id="KW-0808">Transferase</keyword>
<sequence>MDQPDACEVCRGPLEPRPLRGGGALLRCTRCGHLHRDLAAAPAGHRDHAYGGEATLDRARLTLTYRSLTRGLAPTRVFEIGYGRGELLRRFLDAGARVGGVDPDQLQVGVDPAVRDRGELHAGFAEELPDTGFAADLVYGIHVLEHVTDPLRTLAVARDLAAPGGAVRFLTPAGDSYPLDWFGSAWWMLEDPTHVRFFTAESLRRAAQAAGLVDVRITRPPLDSLMTEGASLVRRLSGRPRPGGVLSSRPGLAAALATTPVAAAARLGAPRLRPTLQLHARRRG</sequence>
<gene>
    <name evidence="1" type="ORF">FB554_1453</name>
</gene>
<evidence type="ECO:0000313" key="1">
    <source>
        <dbReference type="EMBL" id="TQL33311.1"/>
    </source>
</evidence>
<accession>A0A542XBU6</accession>
<protein>
    <submittedName>
        <fullName evidence="1">Methyltransferase family protein</fullName>
    </submittedName>
</protein>
<comment type="caution">
    <text evidence="1">The sequence shown here is derived from an EMBL/GenBank/DDBJ whole genome shotgun (WGS) entry which is preliminary data.</text>
</comment>
<dbReference type="SUPFAM" id="SSF53335">
    <property type="entry name" value="S-adenosyl-L-methionine-dependent methyltransferases"/>
    <property type="match status" value="1"/>
</dbReference>
<reference evidence="1 2" key="1">
    <citation type="submission" date="2019-06" db="EMBL/GenBank/DDBJ databases">
        <title>Sequencing the genomes of 1000 actinobacteria strains.</title>
        <authorList>
            <person name="Klenk H.-P."/>
        </authorList>
    </citation>
    <scope>NUCLEOTIDE SEQUENCE [LARGE SCALE GENOMIC DNA]</scope>
    <source>
        <strain evidence="1 2">DSM 24617</strain>
    </source>
</reference>
<dbReference type="EMBL" id="VFOK01000001">
    <property type="protein sequence ID" value="TQL33311.1"/>
    <property type="molecule type" value="Genomic_DNA"/>
</dbReference>
<organism evidence="1 2">
    <name type="scientific">Barrientosiimonas humi</name>
    <dbReference type="NCBI Taxonomy" id="999931"/>
    <lineage>
        <taxon>Bacteria</taxon>
        <taxon>Bacillati</taxon>
        <taxon>Actinomycetota</taxon>
        <taxon>Actinomycetes</taxon>
        <taxon>Micrococcales</taxon>
        <taxon>Dermacoccaceae</taxon>
        <taxon>Barrientosiimonas</taxon>
    </lineage>
</organism>
<dbReference type="InterPro" id="IPR029063">
    <property type="entry name" value="SAM-dependent_MTases_sf"/>
</dbReference>
<dbReference type="Gene3D" id="3.40.50.150">
    <property type="entry name" value="Vaccinia Virus protein VP39"/>
    <property type="match status" value="1"/>
</dbReference>
<dbReference type="GO" id="GO:0032259">
    <property type="term" value="P:methylation"/>
    <property type="evidence" value="ECO:0007669"/>
    <property type="project" value="UniProtKB-KW"/>
</dbReference>
<dbReference type="Proteomes" id="UP000318336">
    <property type="component" value="Unassembled WGS sequence"/>
</dbReference>
<keyword evidence="2" id="KW-1185">Reference proteome</keyword>
<evidence type="ECO:0000313" key="2">
    <source>
        <dbReference type="Proteomes" id="UP000318336"/>
    </source>
</evidence>
<dbReference type="AlphaFoldDB" id="A0A542XBU6"/>
<dbReference type="OrthoDB" id="7537532at2"/>
<keyword evidence="1" id="KW-0489">Methyltransferase</keyword>
<dbReference type="RefSeq" id="WP_142005341.1">
    <property type="nucleotide sequence ID" value="NZ_CAJTBP010000001.1"/>
</dbReference>
<dbReference type="CDD" id="cd02440">
    <property type="entry name" value="AdoMet_MTases"/>
    <property type="match status" value="1"/>
</dbReference>
<proteinExistence type="predicted"/>
<name>A0A542XBU6_9MICO</name>
<dbReference type="Pfam" id="PF13489">
    <property type="entry name" value="Methyltransf_23"/>
    <property type="match status" value="1"/>
</dbReference>